<sequence>MSVFNAKNFAHIDKLNGAIFQAWKFQPCLMLHNHSLMDLVIGTEAKPDPIVASGVTTNQAAITS</sequence>
<dbReference type="KEGG" id="dpx:DAPPUDRAFT_332148"/>
<name>E9HP39_DAPPU</name>
<dbReference type="AlphaFoldDB" id="E9HP39"/>
<dbReference type="Proteomes" id="UP000000305">
    <property type="component" value="Unassembled WGS sequence"/>
</dbReference>
<reference evidence="1 2" key="1">
    <citation type="journal article" date="2011" name="Science">
        <title>The ecoresponsive genome of Daphnia pulex.</title>
        <authorList>
            <person name="Colbourne J.K."/>
            <person name="Pfrender M.E."/>
            <person name="Gilbert D."/>
            <person name="Thomas W.K."/>
            <person name="Tucker A."/>
            <person name="Oakley T.H."/>
            <person name="Tokishita S."/>
            <person name="Aerts A."/>
            <person name="Arnold G.J."/>
            <person name="Basu M.K."/>
            <person name="Bauer D.J."/>
            <person name="Caceres C.E."/>
            <person name="Carmel L."/>
            <person name="Casola C."/>
            <person name="Choi J.H."/>
            <person name="Detter J.C."/>
            <person name="Dong Q."/>
            <person name="Dusheyko S."/>
            <person name="Eads B.D."/>
            <person name="Frohlich T."/>
            <person name="Geiler-Samerotte K.A."/>
            <person name="Gerlach D."/>
            <person name="Hatcher P."/>
            <person name="Jogdeo S."/>
            <person name="Krijgsveld J."/>
            <person name="Kriventseva E.V."/>
            <person name="Kultz D."/>
            <person name="Laforsch C."/>
            <person name="Lindquist E."/>
            <person name="Lopez J."/>
            <person name="Manak J.R."/>
            <person name="Muller J."/>
            <person name="Pangilinan J."/>
            <person name="Patwardhan R.P."/>
            <person name="Pitluck S."/>
            <person name="Pritham E.J."/>
            <person name="Rechtsteiner A."/>
            <person name="Rho M."/>
            <person name="Rogozin I.B."/>
            <person name="Sakarya O."/>
            <person name="Salamov A."/>
            <person name="Schaack S."/>
            <person name="Shapiro H."/>
            <person name="Shiga Y."/>
            <person name="Skalitzky C."/>
            <person name="Smith Z."/>
            <person name="Souvorov A."/>
            <person name="Sung W."/>
            <person name="Tang Z."/>
            <person name="Tsuchiya D."/>
            <person name="Tu H."/>
            <person name="Vos H."/>
            <person name="Wang M."/>
            <person name="Wolf Y.I."/>
            <person name="Yamagata H."/>
            <person name="Yamada T."/>
            <person name="Ye Y."/>
            <person name="Shaw J.R."/>
            <person name="Andrews J."/>
            <person name="Crease T.J."/>
            <person name="Tang H."/>
            <person name="Lucas S.M."/>
            <person name="Robertson H.M."/>
            <person name="Bork P."/>
            <person name="Koonin E.V."/>
            <person name="Zdobnov E.M."/>
            <person name="Grigoriev I.V."/>
            <person name="Lynch M."/>
            <person name="Boore J.L."/>
        </authorList>
    </citation>
    <scope>NUCLEOTIDE SEQUENCE [LARGE SCALE GENOMIC DNA]</scope>
</reference>
<accession>E9HP39</accession>
<dbReference type="HOGENOM" id="CLU_141401_1_0_1"/>
<gene>
    <name evidence="1" type="ORF">DAPPUDRAFT_332148</name>
</gene>
<proteinExistence type="predicted"/>
<evidence type="ECO:0000313" key="1">
    <source>
        <dbReference type="EMBL" id="EFX66502.1"/>
    </source>
</evidence>
<dbReference type="InParanoid" id="E9HP39"/>
<organism evidence="1 2">
    <name type="scientific">Daphnia pulex</name>
    <name type="common">Water flea</name>
    <dbReference type="NCBI Taxonomy" id="6669"/>
    <lineage>
        <taxon>Eukaryota</taxon>
        <taxon>Metazoa</taxon>
        <taxon>Ecdysozoa</taxon>
        <taxon>Arthropoda</taxon>
        <taxon>Crustacea</taxon>
        <taxon>Branchiopoda</taxon>
        <taxon>Diplostraca</taxon>
        <taxon>Cladocera</taxon>
        <taxon>Anomopoda</taxon>
        <taxon>Daphniidae</taxon>
        <taxon>Daphnia</taxon>
    </lineage>
</organism>
<protein>
    <submittedName>
        <fullName evidence="1">Uncharacterized protein</fullName>
    </submittedName>
</protein>
<dbReference type="EMBL" id="GL732702">
    <property type="protein sequence ID" value="EFX66502.1"/>
    <property type="molecule type" value="Genomic_DNA"/>
</dbReference>
<dbReference type="PhylomeDB" id="E9HP39"/>
<evidence type="ECO:0000313" key="2">
    <source>
        <dbReference type="Proteomes" id="UP000000305"/>
    </source>
</evidence>
<keyword evidence="2" id="KW-1185">Reference proteome</keyword>